<dbReference type="RefSeq" id="WP_272458284.1">
    <property type="nucleotide sequence ID" value="NZ_JAGTJJ010000002.1"/>
</dbReference>
<evidence type="ECO:0000313" key="2">
    <source>
        <dbReference type="Proteomes" id="UP001151081"/>
    </source>
</evidence>
<gene>
    <name evidence="1" type="ORF">KEG57_06650</name>
</gene>
<accession>A0A9X4APK9</accession>
<protein>
    <submittedName>
        <fullName evidence="1">Uncharacterized protein</fullName>
    </submittedName>
</protein>
<reference evidence="1 2" key="1">
    <citation type="submission" date="2021-04" db="EMBL/GenBank/DDBJ databases">
        <title>Genome analysis of Polyangium sp.</title>
        <authorList>
            <person name="Li Y."/>
            <person name="Wang J."/>
        </authorList>
    </citation>
    <scope>NUCLEOTIDE SEQUENCE [LARGE SCALE GENOMIC DNA]</scope>
    <source>
        <strain evidence="1 2">SDU14</strain>
    </source>
</reference>
<name>A0A9X4APK9_9BACT</name>
<dbReference type="Proteomes" id="UP001151081">
    <property type="component" value="Unassembled WGS sequence"/>
</dbReference>
<organism evidence="1 2">
    <name type="scientific">Polyangium jinanense</name>
    <dbReference type="NCBI Taxonomy" id="2829994"/>
    <lineage>
        <taxon>Bacteria</taxon>
        <taxon>Pseudomonadati</taxon>
        <taxon>Myxococcota</taxon>
        <taxon>Polyangia</taxon>
        <taxon>Polyangiales</taxon>
        <taxon>Polyangiaceae</taxon>
        <taxon>Polyangium</taxon>
    </lineage>
</organism>
<proteinExistence type="predicted"/>
<sequence length="180" mass="20004">MKRRQRFAATVAIAVMVTAGMGAYRGDRQVPREELCEGDELSDLYETCTQDIRLGLCTGISKEFEVPCQVACVSHICPDEAACVDDDPVGCAPCDDMDGAAFWYTLHTADWRCNYKTIATRDEPFDPAAFTACYWAQVEHLCPALVDTDWDERVRAAFSVYSDEFPSRPASPTRRALGAK</sequence>
<comment type="caution">
    <text evidence="1">The sequence shown here is derived from an EMBL/GenBank/DDBJ whole genome shotgun (WGS) entry which is preliminary data.</text>
</comment>
<dbReference type="EMBL" id="JAGTJJ010000002">
    <property type="protein sequence ID" value="MDC3980164.1"/>
    <property type="molecule type" value="Genomic_DNA"/>
</dbReference>
<keyword evidence="2" id="KW-1185">Reference proteome</keyword>
<dbReference type="AlphaFoldDB" id="A0A9X4APK9"/>
<evidence type="ECO:0000313" key="1">
    <source>
        <dbReference type="EMBL" id="MDC3980164.1"/>
    </source>
</evidence>